<dbReference type="SMART" id="SM00020">
    <property type="entry name" value="Tryp_SPc"/>
    <property type="match status" value="1"/>
</dbReference>
<protein>
    <recommendedName>
        <fullName evidence="14">Peptidase S1 domain-containing protein</fullName>
    </recommendedName>
</protein>
<dbReference type="GO" id="GO:0006508">
    <property type="term" value="P:proteolysis"/>
    <property type="evidence" value="ECO:0007669"/>
    <property type="project" value="UniProtKB-KW"/>
</dbReference>
<dbReference type="InterPro" id="IPR009003">
    <property type="entry name" value="Peptidase_S1_PA"/>
</dbReference>
<dbReference type="PANTHER" id="PTHR24256">
    <property type="entry name" value="TRYPTASE-RELATED"/>
    <property type="match status" value="1"/>
</dbReference>
<dbReference type="FunFam" id="2.40.10.10:FF:000146">
    <property type="entry name" value="Serine protease 53"/>
    <property type="match status" value="1"/>
</dbReference>
<dbReference type="PROSITE" id="PS50240">
    <property type="entry name" value="TRYPSIN_DOM"/>
    <property type="match status" value="1"/>
</dbReference>
<evidence type="ECO:0000256" key="13">
    <source>
        <dbReference type="SAM" id="SignalP"/>
    </source>
</evidence>
<dbReference type="GO" id="GO:0004252">
    <property type="term" value="F:serine-type endopeptidase activity"/>
    <property type="evidence" value="ECO:0007669"/>
    <property type="project" value="InterPro"/>
</dbReference>
<dbReference type="InterPro" id="IPR001314">
    <property type="entry name" value="Peptidase_S1A"/>
</dbReference>
<comment type="subcellular location">
    <subcellularLocation>
        <location evidence="1">Secreted</location>
    </subcellularLocation>
</comment>
<dbReference type="CDD" id="cd00190">
    <property type="entry name" value="Tryp_SPc"/>
    <property type="match status" value="1"/>
</dbReference>
<dbReference type="InterPro" id="IPR051487">
    <property type="entry name" value="Ser/Thr_Proteases_Immune/Dev"/>
</dbReference>
<evidence type="ECO:0000256" key="6">
    <source>
        <dbReference type="ARBA" id="ARBA00022801"/>
    </source>
</evidence>
<comment type="similarity">
    <text evidence="12">Belongs to the peptidase S1 family. CLIP subfamily.</text>
</comment>
<keyword evidence="6" id="KW-0378">Hydrolase</keyword>
<keyword evidence="8" id="KW-0391">Immunity</keyword>
<evidence type="ECO:0000256" key="3">
    <source>
        <dbReference type="ARBA" id="ARBA00022588"/>
    </source>
</evidence>
<dbReference type="SUPFAM" id="SSF50494">
    <property type="entry name" value="Trypsin-like serine proteases"/>
    <property type="match status" value="1"/>
</dbReference>
<dbReference type="Gene3D" id="2.40.10.10">
    <property type="entry name" value="Trypsin-like serine proteases"/>
    <property type="match status" value="2"/>
</dbReference>
<dbReference type="Pfam" id="PF00089">
    <property type="entry name" value="Trypsin"/>
    <property type="match status" value="1"/>
</dbReference>
<accession>A0A182SI45</accession>
<evidence type="ECO:0000256" key="1">
    <source>
        <dbReference type="ARBA" id="ARBA00004613"/>
    </source>
</evidence>
<reference evidence="15" key="2">
    <citation type="submission" date="2020-05" db="UniProtKB">
        <authorList>
            <consortium name="EnsemblMetazoa"/>
        </authorList>
    </citation>
    <scope>IDENTIFICATION</scope>
    <source>
        <strain evidence="15">maculatus3</strain>
    </source>
</reference>
<dbReference type="PRINTS" id="PR00722">
    <property type="entry name" value="CHYMOTRYPSIN"/>
</dbReference>
<evidence type="ECO:0000259" key="14">
    <source>
        <dbReference type="PROSITE" id="PS50240"/>
    </source>
</evidence>
<evidence type="ECO:0000313" key="15">
    <source>
        <dbReference type="EnsemblMetazoa" id="AMAM007269-PA"/>
    </source>
</evidence>
<evidence type="ECO:0000256" key="4">
    <source>
        <dbReference type="ARBA" id="ARBA00022670"/>
    </source>
</evidence>
<evidence type="ECO:0000256" key="10">
    <source>
        <dbReference type="ARBA" id="ARBA00023157"/>
    </source>
</evidence>
<keyword evidence="5 13" id="KW-0732">Signal</keyword>
<keyword evidence="7" id="KW-0720">Serine protease</keyword>
<dbReference type="Proteomes" id="UP000075901">
    <property type="component" value="Unassembled WGS sequence"/>
</dbReference>
<keyword evidence="16" id="KW-1185">Reference proteome</keyword>
<evidence type="ECO:0000256" key="2">
    <source>
        <dbReference type="ARBA" id="ARBA00022525"/>
    </source>
</evidence>
<organism evidence="15 16">
    <name type="scientific">Anopheles maculatus</name>
    <dbReference type="NCBI Taxonomy" id="74869"/>
    <lineage>
        <taxon>Eukaryota</taxon>
        <taxon>Metazoa</taxon>
        <taxon>Ecdysozoa</taxon>
        <taxon>Arthropoda</taxon>
        <taxon>Hexapoda</taxon>
        <taxon>Insecta</taxon>
        <taxon>Pterygota</taxon>
        <taxon>Neoptera</taxon>
        <taxon>Endopterygota</taxon>
        <taxon>Diptera</taxon>
        <taxon>Nematocera</taxon>
        <taxon>Culicoidea</taxon>
        <taxon>Culicidae</taxon>
        <taxon>Anophelinae</taxon>
        <taxon>Anopheles</taxon>
        <taxon>Anopheles maculatus group</taxon>
    </lineage>
</organism>
<evidence type="ECO:0000256" key="11">
    <source>
        <dbReference type="ARBA" id="ARBA00023180"/>
    </source>
</evidence>
<dbReference type="EnsemblMetazoa" id="AMAM007269-RA">
    <property type="protein sequence ID" value="AMAM007269-PA"/>
    <property type="gene ID" value="AMAM007269"/>
</dbReference>
<dbReference type="VEuPathDB" id="VectorBase:AMAM007269"/>
<keyword evidence="3" id="KW-0399">Innate immunity</keyword>
<dbReference type="PROSITE" id="PS00134">
    <property type="entry name" value="TRYPSIN_HIS"/>
    <property type="match status" value="1"/>
</dbReference>
<dbReference type="InterPro" id="IPR043504">
    <property type="entry name" value="Peptidase_S1_PA_chymotrypsin"/>
</dbReference>
<evidence type="ECO:0000256" key="9">
    <source>
        <dbReference type="ARBA" id="ARBA00023145"/>
    </source>
</evidence>
<sequence>MQSSTIPLSVILLIAAFCQIAAAQFNQCTGSDSCIVINECSRFGPHFNEPAKWSDSLRAEFRSRVCQREKTNNGNVYKVCCPQTVTYNSNRKRGLDVLDVEGCGAYSEDRIAFGQDAKLFQYPWMALLKPKVGNFVCGGTLINERYVLTAAHCLKNNDIAIVRLGEFDLSSDIDCDKRGELCAMPPQDIPVERTILHDNYSARRKVNDIGLIRLANEASYNDNVLPICLPVSPAMRTTQKTFFVAGWGGTESSIFSNKLQFTKLNLLPNNECLQQLLKVDPYTKLNDNQMCAIGTNLTDNCTGDSGGPLKSISINARYVQYGVVSFGLRTCGRQSAPGVYTKVENYIEWILDNLEE</sequence>
<evidence type="ECO:0000256" key="8">
    <source>
        <dbReference type="ARBA" id="ARBA00022859"/>
    </source>
</evidence>
<feature type="signal peptide" evidence="13">
    <location>
        <begin position="1"/>
        <end position="23"/>
    </location>
</feature>
<feature type="domain" description="Peptidase S1" evidence="14">
    <location>
        <begin position="111"/>
        <end position="355"/>
    </location>
</feature>
<dbReference type="GO" id="GO:0005576">
    <property type="term" value="C:extracellular region"/>
    <property type="evidence" value="ECO:0007669"/>
    <property type="project" value="UniProtKB-SubCell"/>
</dbReference>
<dbReference type="AlphaFoldDB" id="A0A182SI45"/>
<dbReference type="GO" id="GO:0045087">
    <property type="term" value="P:innate immune response"/>
    <property type="evidence" value="ECO:0007669"/>
    <property type="project" value="UniProtKB-KW"/>
</dbReference>
<feature type="chain" id="PRO_5008135789" description="Peptidase S1 domain-containing protein" evidence="13">
    <location>
        <begin position="24"/>
        <end position="356"/>
    </location>
</feature>
<evidence type="ECO:0000313" key="16">
    <source>
        <dbReference type="Proteomes" id="UP000075901"/>
    </source>
</evidence>
<dbReference type="InterPro" id="IPR001254">
    <property type="entry name" value="Trypsin_dom"/>
</dbReference>
<evidence type="ECO:0000256" key="7">
    <source>
        <dbReference type="ARBA" id="ARBA00022825"/>
    </source>
</evidence>
<dbReference type="InterPro" id="IPR018114">
    <property type="entry name" value="TRYPSIN_HIS"/>
</dbReference>
<keyword evidence="2" id="KW-0964">Secreted</keyword>
<keyword evidence="9" id="KW-0865">Zymogen</keyword>
<evidence type="ECO:0000256" key="12">
    <source>
        <dbReference type="ARBA" id="ARBA00024195"/>
    </source>
</evidence>
<keyword evidence="10" id="KW-1015">Disulfide bond</keyword>
<keyword evidence="11" id="KW-0325">Glycoprotein</keyword>
<keyword evidence="4" id="KW-0645">Protease</keyword>
<name>A0A182SI45_9DIPT</name>
<evidence type="ECO:0000256" key="5">
    <source>
        <dbReference type="ARBA" id="ARBA00022729"/>
    </source>
</evidence>
<reference evidence="16" key="1">
    <citation type="submission" date="2013-09" db="EMBL/GenBank/DDBJ databases">
        <title>The Genome Sequence of Anopheles maculatus species B.</title>
        <authorList>
            <consortium name="The Broad Institute Genomics Platform"/>
            <person name="Neafsey D.E."/>
            <person name="Besansky N."/>
            <person name="Howell P."/>
            <person name="Walton C."/>
            <person name="Young S.K."/>
            <person name="Zeng Q."/>
            <person name="Gargeya S."/>
            <person name="Fitzgerald M."/>
            <person name="Haas B."/>
            <person name="Abouelleil A."/>
            <person name="Allen A.W."/>
            <person name="Alvarado L."/>
            <person name="Arachchi H.M."/>
            <person name="Berlin A.M."/>
            <person name="Chapman S.B."/>
            <person name="Gainer-Dewar J."/>
            <person name="Goldberg J."/>
            <person name="Griggs A."/>
            <person name="Gujja S."/>
            <person name="Hansen M."/>
            <person name="Howarth C."/>
            <person name="Imamovic A."/>
            <person name="Ireland A."/>
            <person name="Larimer J."/>
            <person name="McCowan C."/>
            <person name="Murphy C."/>
            <person name="Pearson M."/>
            <person name="Poon T.W."/>
            <person name="Priest M."/>
            <person name="Roberts A."/>
            <person name="Saif S."/>
            <person name="Shea T."/>
            <person name="Sisk P."/>
            <person name="Sykes S."/>
            <person name="Wortman J."/>
            <person name="Nusbaum C."/>
            <person name="Birren B."/>
        </authorList>
    </citation>
    <scope>NUCLEOTIDE SEQUENCE [LARGE SCALE GENOMIC DNA]</scope>
    <source>
        <strain evidence="16">maculatus3</strain>
    </source>
</reference>
<proteinExistence type="inferred from homology"/>